<proteinExistence type="predicted"/>
<gene>
    <name evidence="1" type="ORF">BDN72DRAFT_841089</name>
</gene>
<sequence length="386" mass="41201">MSYSQTSQTAAIPCLTQAIEFLTRPFLVFYSPTKILSLRLLLQTALTPLFLQRRQNKLVITISGGTVAPRALYPTCIAAGIRWADWFTLLGGFEFDLIIEPSSVIISAMGQRKTIWVDAGSNQLNPNAPVFRSTTATRQTLQATLNSAIERSRTRTLAQLILESPHEDLEADELFDCISKVSIAPTPAPTQSTFSTAYIPLSSASEISRPSSRSSNSSSSSSACFSALSDESIATSVTSMSSISPVIAKIEVTPSITYLKRELPVLCVPQQQQQQQPRQARRVVMTGPGAVVAQTQVRPPRFQTRMAAQVRANAIFAAPAPAAAVAPAAKDVTKYLYQGGVSTVLTGGVMLGGGAGASVGGASGAGGASKPQQRRHVNVNGNWRRF</sequence>
<protein>
    <submittedName>
        <fullName evidence="1">Uncharacterized protein</fullName>
    </submittedName>
</protein>
<evidence type="ECO:0000313" key="1">
    <source>
        <dbReference type="EMBL" id="TFK69006.1"/>
    </source>
</evidence>
<dbReference type="Proteomes" id="UP000308600">
    <property type="component" value="Unassembled WGS sequence"/>
</dbReference>
<reference evidence="1 2" key="1">
    <citation type="journal article" date="2019" name="Nat. Ecol. Evol.">
        <title>Megaphylogeny resolves global patterns of mushroom evolution.</title>
        <authorList>
            <person name="Varga T."/>
            <person name="Krizsan K."/>
            <person name="Foldi C."/>
            <person name="Dima B."/>
            <person name="Sanchez-Garcia M."/>
            <person name="Sanchez-Ramirez S."/>
            <person name="Szollosi G.J."/>
            <person name="Szarkandi J.G."/>
            <person name="Papp V."/>
            <person name="Albert L."/>
            <person name="Andreopoulos W."/>
            <person name="Angelini C."/>
            <person name="Antonin V."/>
            <person name="Barry K.W."/>
            <person name="Bougher N.L."/>
            <person name="Buchanan P."/>
            <person name="Buyck B."/>
            <person name="Bense V."/>
            <person name="Catcheside P."/>
            <person name="Chovatia M."/>
            <person name="Cooper J."/>
            <person name="Damon W."/>
            <person name="Desjardin D."/>
            <person name="Finy P."/>
            <person name="Geml J."/>
            <person name="Haridas S."/>
            <person name="Hughes K."/>
            <person name="Justo A."/>
            <person name="Karasinski D."/>
            <person name="Kautmanova I."/>
            <person name="Kiss B."/>
            <person name="Kocsube S."/>
            <person name="Kotiranta H."/>
            <person name="LaButti K.M."/>
            <person name="Lechner B.E."/>
            <person name="Liimatainen K."/>
            <person name="Lipzen A."/>
            <person name="Lukacs Z."/>
            <person name="Mihaltcheva S."/>
            <person name="Morgado L.N."/>
            <person name="Niskanen T."/>
            <person name="Noordeloos M.E."/>
            <person name="Ohm R.A."/>
            <person name="Ortiz-Santana B."/>
            <person name="Ovrebo C."/>
            <person name="Racz N."/>
            <person name="Riley R."/>
            <person name="Savchenko A."/>
            <person name="Shiryaev A."/>
            <person name="Soop K."/>
            <person name="Spirin V."/>
            <person name="Szebenyi C."/>
            <person name="Tomsovsky M."/>
            <person name="Tulloss R.E."/>
            <person name="Uehling J."/>
            <person name="Grigoriev I.V."/>
            <person name="Vagvolgyi C."/>
            <person name="Papp T."/>
            <person name="Martin F.M."/>
            <person name="Miettinen O."/>
            <person name="Hibbett D.S."/>
            <person name="Nagy L.G."/>
        </authorList>
    </citation>
    <scope>NUCLEOTIDE SEQUENCE [LARGE SCALE GENOMIC DNA]</scope>
    <source>
        <strain evidence="1 2">NL-1719</strain>
    </source>
</reference>
<keyword evidence="2" id="KW-1185">Reference proteome</keyword>
<accession>A0ACD3ATF9</accession>
<name>A0ACD3ATF9_9AGAR</name>
<organism evidence="1 2">
    <name type="scientific">Pluteus cervinus</name>
    <dbReference type="NCBI Taxonomy" id="181527"/>
    <lineage>
        <taxon>Eukaryota</taxon>
        <taxon>Fungi</taxon>
        <taxon>Dikarya</taxon>
        <taxon>Basidiomycota</taxon>
        <taxon>Agaricomycotina</taxon>
        <taxon>Agaricomycetes</taxon>
        <taxon>Agaricomycetidae</taxon>
        <taxon>Agaricales</taxon>
        <taxon>Pluteineae</taxon>
        <taxon>Pluteaceae</taxon>
        <taxon>Pluteus</taxon>
    </lineage>
</organism>
<dbReference type="EMBL" id="ML208339">
    <property type="protein sequence ID" value="TFK69006.1"/>
    <property type="molecule type" value="Genomic_DNA"/>
</dbReference>
<evidence type="ECO:0000313" key="2">
    <source>
        <dbReference type="Proteomes" id="UP000308600"/>
    </source>
</evidence>